<dbReference type="AlphaFoldDB" id="A0A8H7SPN2"/>
<dbReference type="EMBL" id="JAEPRE010000066">
    <property type="protein sequence ID" value="KAG2233905.1"/>
    <property type="molecule type" value="Genomic_DNA"/>
</dbReference>
<dbReference type="Proteomes" id="UP000613177">
    <property type="component" value="Unassembled WGS sequence"/>
</dbReference>
<protein>
    <recommendedName>
        <fullName evidence="3">NAD(P)-binding domain-containing protein</fullName>
    </recommendedName>
</protein>
<dbReference type="PANTHER" id="PTHR14097">
    <property type="entry name" value="OXIDOREDUCTASE HTATIP2"/>
    <property type="match status" value="1"/>
</dbReference>
<dbReference type="Pfam" id="PF13460">
    <property type="entry name" value="NAD_binding_10"/>
    <property type="match status" value="1"/>
</dbReference>
<evidence type="ECO:0000313" key="4">
    <source>
        <dbReference type="EMBL" id="KAG2233905.1"/>
    </source>
</evidence>
<comment type="subcellular location">
    <subcellularLocation>
        <location evidence="1">Mitochondrion outer membrane</location>
        <topology evidence="1">Peripheral membrane protein</topology>
    </subcellularLocation>
</comment>
<evidence type="ECO:0000256" key="1">
    <source>
        <dbReference type="ARBA" id="ARBA00004450"/>
    </source>
</evidence>
<reference evidence="4" key="1">
    <citation type="submission" date="2021-01" db="EMBL/GenBank/DDBJ databases">
        <title>Metabolic potential, ecology and presence of endohyphal bacteria is reflected in genomic diversity of Mucoromycotina.</title>
        <authorList>
            <person name="Muszewska A."/>
            <person name="Okrasinska A."/>
            <person name="Steczkiewicz K."/>
            <person name="Drgas O."/>
            <person name="Orlowska M."/>
            <person name="Perlinska-Lenart U."/>
            <person name="Aleksandrzak-Piekarczyk T."/>
            <person name="Szatraj K."/>
            <person name="Zielenkiewicz U."/>
            <person name="Pilsyk S."/>
            <person name="Malc E."/>
            <person name="Mieczkowski P."/>
            <person name="Kruszewska J.S."/>
            <person name="Biernat P."/>
            <person name="Pawlowska J."/>
        </authorList>
    </citation>
    <scope>NUCLEOTIDE SEQUENCE</scope>
    <source>
        <strain evidence="4">WA0000018081</strain>
    </source>
</reference>
<sequence length="253" mass="27688">MSESTMNRTALILGATGAVGKQLLKDVLKNGTYTKVVSVGRRPVELEDNIPKDKLVQKTVDFENLEAHREDFKNVNDVFCCLGTTRADAGSAEKFIKIDQEYVLNSAKLIAEENKAPDAKLSPVHFLYCSSMGPNKNSLFLYPKTKGQTEEALEEAGFEKVSIFNPALLETVEPRTRPRMMESIAVSLFKPINGLLGLGQLISVETVGKAMHRVAKDTSLKPSNINGTKTSTIGSLVSRFSNSDLHSIGEDPK</sequence>
<dbReference type="OrthoDB" id="430436at2759"/>
<dbReference type="Gene3D" id="3.40.50.720">
    <property type="entry name" value="NAD(P)-binding Rossmann-like Domain"/>
    <property type="match status" value="1"/>
</dbReference>
<dbReference type="InterPro" id="IPR036291">
    <property type="entry name" value="NAD(P)-bd_dom_sf"/>
</dbReference>
<dbReference type="SUPFAM" id="SSF51735">
    <property type="entry name" value="NAD(P)-binding Rossmann-fold domains"/>
    <property type="match status" value="1"/>
</dbReference>
<gene>
    <name evidence="4" type="ORF">INT48_004393</name>
</gene>
<evidence type="ECO:0000259" key="3">
    <source>
        <dbReference type="Pfam" id="PF13460"/>
    </source>
</evidence>
<comment type="caution">
    <text evidence="4">The sequence shown here is derived from an EMBL/GenBank/DDBJ whole genome shotgun (WGS) entry which is preliminary data.</text>
</comment>
<dbReference type="InterPro" id="IPR016040">
    <property type="entry name" value="NAD(P)-bd_dom"/>
</dbReference>
<dbReference type="PANTHER" id="PTHR14097:SF7">
    <property type="entry name" value="OXIDOREDUCTASE HTATIP2"/>
    <property type="match status" value="1"/>
</dbReference>
<accession>A0A8H7SPN2</accession>
<evidence type="ECO:0000313" key="5">
    <source>
        <dbReference type="Proteomes" id="UP000613177"/>
    </source>
</evidence>
<evidence type="ECO:0000256" key="2">
    <source>
        <dbReference type="ARBA" id="ARBA00006617"/>
    </source>
</evidence>
<proteinExistence type="inferred from homology"/>
<feature type="domain" description="NAD(P)-binding" evidence="3">
    <location>
        <begin position="14"/>
        <end position="181"/>
    </location>
</feature>
<dbReference type="GO" id="GO:0005741">
    <property type="term" value="C:mitochondrial outer membrane"/>
    <property type="evidence" value="ECO:0007669"/>
    <property type="project" value="UniProtKB-SubCell"/>
</dbReference>
<name>A0A8H7SPN2_9FUNG</name>
<organism evidence="4 5">
    <name type="scientific">Thamnidium elegans</name>
    <dbReference type="NCBI Taxonomy" id="101142"/>
    <lineage>
        <taxon>Eukaryota</taxon>
        <taxon>Fungi</taxon>
        <taxon>Fungi incertae sedis</taxon>
        <taxon>Mucoromycota</taxon>
        <taxon>Mucoromycotina</taxon>
        <taxon>Mucoromycetes</taxon>
        <taxon>Mucorales</taxon>
        <taxon>Mucorineae</taxon>
        <taxon>Mucoraceae</taxon>
        <taxon>Thamnidium</taxon>
    </lineage>
</organism>
<keyword evidence="5" id="KW-1185">Reference proteome</keyword>
<comment type="similarity">
    <text evidence="2">Belongs to the FMP52 family.</text>
</comment>